<dbReference type="Pfam" id="PF05638">
    <property type="entry name" value="T6SS_HCP"/>
    <property type="match status" value="1"/>
</dbReference>
<evidence type="ECO:0000313" key="3">
    <source>
        <dbReference type="Proteomes" id="UP001491310"/>
    </source>
</evidence>
<dbReference type="EMBL" id="JALJOT010000001">
    <property type="protein sequence ID" value="KAK9919155.1"/>
    <property type="molecule type" value="Genomic_DNA"/>
</dbReference>
<evidence type="ECO:0000313" key="2">
    <source>
        <dbReference type="EMBL" id="KAK9919155.1"/>
    </source>
</evidence>
<keyword evidence="1" id="KW-0732">Signal</keyword>
<feature type="chain" id="PRO_5045601008" description="Choice-of-anchor E domain-containing protein" evidence="1">
    <location>
        <begin position="26"/>
        <end position="183"/>
    </location>
</feature>
<accession>A0ABR2Z5D5</accession>
<evidence type="ECO:0000256" key="1">
    <source>
        <dbReference type="SAM" id="SignalP"/>
    </source>
</evidence>
<keyword evidence="3" id="KW-1185">Reference proteome</keyword>
<protein>
    <recommendedName>
        <fullName evidence="4">Choice-of-anchor E domain-containing protein</fullName>
    </recommendedName>
</protein>
<reference evidence="2 3" key="1">
    <citation type="journal article" date="2024" name="Nat. Commun.">
        <title>Phylogenomics reveals the evolutionary origins of lichenization in chlorophyte algae.</title>
        <authorList>
            <person name="Puginier C."/>
            <person name="Libourel C."/>
            <person name="Otte J."/>
            <person name="Skaloud P."/>
            <person name="Haon M."/>
            <person name="Grisel S."/>
            <person name="Petersen M."/>
            <person name="Berrin J.G."/>
            <person name="Delaux P.M."/>
            <person name="Dal Grande F."/>
            <person name="Keller J."/>
        </authorList>
    </citation>
    <scope>NUCLEOTIDE SEQUENCE [LARGE SCALE GENOMIC DNA]</scope>
    <source>
        <strain evidence="2 3">SAG 216-7</strain>
    </source>
</reference>
<evidence type="ECO:0008006" key="4">
    <source>
        <dbReference type="Google" id="ProtNLM"/>
    </source>
</evidence>
<dbReference type="InterPro" id="IPR036624">
    <property type="entry name" value="Hcp1-lik_sf"/>
</dbReference>
<sequence length="183" mass="19066">MSRGGVLVVFFSMAAAISSVPTAHASELIAYFNSPQLPGTSTIFPGAYELLSASLSLSSNVVIGQGISSVVQPGKVFAKAFQINRASDISSIAIDTLAFQGTTLPSVLISQTILGVPLFNVTLTDVIISGTAFSASSSGDIITESISLSYNEYEVTYFTYANGQPTPQSYDFNLATLKGQTGA</sequence>
<name>A0ABR2Z5D5_9CHLO</name>
<feature type="signal peptide" evidence="1">
    <location>
        <begin position="1"/>
        <end position="25"/>
    </location>
</feature>
<dbReference type="Gene3D" id="2.30.110.20">
    <property type="entry name" value="Hcp1-like"/>
    <property type="match status" value="1"/>
</dbReference>
<gene>
    <name evidence="2" type="ORF">WJX75_009785</name>
</gene>
<dbReference type="Proteomes" id="UP001491310">
    <property type="component" value="Unassembled WGS sequence"/>
</dbReference>
<dbReference type="SUPFAM" id="SSF141452">
    <property type="entry name" value="Hcp1-like"/>
    <property type="match status" value="1"/>
</dbReference>
<proteinExistence type="predicted"/>
<organism evidence="2 3">
    <name type="scientific">Coccomyxa subellipsoidea</name>
    <dbReference type="NCBI Taxonomy" id="248742"/>
    <lineage>
        <taxon>Eukaryota</taxon>
        <taxon>Viridiplantae</taxon>
        <taxon>Chlorophyta</taxon>
        <taxon>core chlorophytes</taxon>
        <taxon>Trebouxiophyceae</taxon>
        <taxon>Trebouxiophyceae incertae sedis</taxon>
        <taxon>Coccomyxaceae</taxon>
        <taxon>Coccomyxa</taxon>
    </lineage>
</organism>
<comment type="caution">
    <text evidence="2">The sequence shown here is derived from an EMBL/GenBank/DDBJ whole genome shotgun (WGS) entry which is preliminary data.</text>
</comment>
<dbReference type="InterPro" id="IPR008514">
    <property type="entry name" value="T6SS_Hcp"/>
</dbReference>